<evidence type="ECO:0000256" key="1">
    <source>
        <dbReference type="ARBA" id="ARBA00022801"/>
    </source>
</evidence>
<evidence type="ECO:0000259" key="3">
    <source>
        <dbReference type="Pfam" id="PF20434"/>
    </source>
</evidence>
<dbReference type="EMBL" id="CDGG01000001">
    <property type="protein sequence ID" value="CEI83683.1"/>
    <property type="molecule type" value="Genomic_DNA"/>
</dbReference>
<proteinExistence type="predicted"/>
<keyword evidence="1" id="KW-0378">Hydrolase</keyword>
<dbReference type="RefSeq" id="WP_042534055.1">
    <property type="nucleotide sequence ID" value="NZ_CAXOIH010000037.1"/>
</dbReference>
<feature type="transmembrane region" description="Helical" evidence="2">
    <location>
        <begin position="45"/>
        <end position="70"/>
    </location>
</feature>
<gene>
    <name evidence="4" type="ORF">BN997_03601</name>
</gene>
<dbReference type="PANTHER" id="PTHR48081">
    <property type="entry name" value="AB HYDROLASE SUPERFAMILY PROTEIN C4A8.06C"/>
    <property type="match status" value="1"/>
</dbReference>
<keyword evidence="2" id="KW-1133">Transmembrane helix</keyword>
<dbReference type="Pfam" id="PF20434">
    <property type="entry name" value="BD-FAE"/>
    <property type="match status" value="1"/>
</dbReference>
<evidence type="ECO:0000256" key="2">
    <source>
        <dbReference type="SAM" id="Phobius"/>
    </source>
</evidence>
<keyword evidence="5" id="KW-1185">Reference proteome</keyword>
<reference evidence="4 5" key="1">
    <citation type="submission" date="2014-11" db="EMBL/GenBank/DDBJ databases">
        <authorList>
            <person name="Urmite Genomes Urmite Genomes"/>
        </authorList>
    </citation>
    <scope>NUCLEOTIDE SEQUENCE [LARGE SCALE GENOMIC DNA]</scope>
    <source>
        <strain evidence="4 5">Oc5</strain>
    </source>
</reference>
<dbReference type="STRING" id="545501.BN997_03601"/>
<feature type="domain" description="BD-FAE-like" evidence="3">
    <location>
        <begin position="147"/>
        <end position="356"/>
    </location>
</feature>
<dbReference type="InterPro" id="IPR050300">
    <property type="entry name" value="GDXG_lipolytic_enzyme"/>
</dbReference>
<dbReference type="InterPro" id="IPR029058">
    <property type="entry name" value="AB_hydrolase_fold"/>
</dbReference>
<evidence type="ECO:0000313" key="5">
    <source>
        <dbReference type="Proteomes" id="UP000040453"/>
    </source>
</evidence>
<feature type="transmembrane region" description="Helical" evidence="2">
    <location>
        <begin position="77"/>
        <end position="99"/>
    </location>
</feature>
<keyword evidence="2" id="KW-0812">Transmembrane</keyword>
<organism evidence="4 5">
    <name type="scientific">Oceanobacillus oncorhynchi</name>
    <dbReference type="NCBI Taxonomy" id="545501"/>
    <lineage>
        <taxon>Bacteria</taxon>
        <taxon>Bacillati</taxon>
        <taxon>Bacillota</taxon>
        <taxon>Bacilli</taxon>
        <taxon>Bacillales</taxon>
        <taxon>Bacillaceae</taxon>
        <taxon>Oceanobacillus</taxon>
    </lineage>
</organism>
<feature type="transmembrane region" description="Helical" evidence="2">
    <location>
        <begin position="12"/>
        <end position="33"/>
    </location>
</feature>
<dbReference type="GO" id="GO:0016787">
    <property type="term" value="F:hydrolase activity"/>
    <property type="evidence" value="ECO:0007669"/>
    <property type="project" value="UniProtKB-KW"/>
</dbReference>
<protein>
    <submittedName>
        <fullName evidence="4">Acetyl esterase</fullName>
    </submittedName>
</protein>
<dbReference type="SUPFAM" id="SSF53474">
    <property type="entry name" value="alpha/beta-Hydrolases"/>
    <property type="match status" value="1"/>
</dbReference>
<evidence type="ECO:0000313" key="4">
    <source>
        <dbReference type="EMBL" id="CEI83683.1"/>
    </source>
</evidence>
<dbReference type="InterPro" id="IPR049492">
    <property type="entry name" value="BD-FAE-like_dom"/>
</dbReference>
<accession>A0A0A1MKQ7</accession>
<dbReference type="Proteomes" id="UP000040453">
    <property type="component" value="Unassembled WGS sequence"/>
</dbReference>
<dbReference type="AlphaFoldDB" id="A0A0A1MKQ7"/>
<sequence>MTFTKFKSIFNKIGIIASLLVLTGVCVLLWRTFFASGYGSYSGQISFYLLTFPVALFILGVAAFIILLLLIWKKSALFLKMIWAVNCISFLGIALLSGIQNQYYADRIDAETALMDNYTFSFSGTDTYSDLEEDVVYKTAEDGDLLLDVWDTKVNDENRPVIVNIHGGGWSSGDKNEVSSWSKWFNSKGYVVFNVEYSQNGPDMWQKQISDTHDVVNWIVERADEYHLDINRINLIGSSAGGHLALLTGYTDLKENSLAPRETDSDSTVEINSIINLYGPSDLLQLYDDTNSKEFIQPLLEQLMDGQPKTEEIKHRYLQMSPIQYVNETSAPTISFVGLKDKVIPEEQIEILHEKLEENNIDNQAYYFPFSDHSYDTNWESTANQTTRQKIEEFLSEYN</sequence>
<keyword evidence="2" id="KW-0472">Membrane</keyword>
<name>A0A0A1MKQ7_9BACI</name>
<dbReference type="Gene3D" id="3.40.50.1820">
    <property type="entry name" value="alpha/beta hydrolase"/>
    <property type="match status" value="1"/>
</dbReference>
<dbReference type="OrthoDB" id="9815425at2"/>